<comment type="caution">
    <text evidence="1">The sequence shown here is derived from an EMBL/GenBank/DDBJ whole genome shotgun (WGS) entry which is preliminary data.</text>
</comment>
<evidence type="ECO:0000313" key="1">
    <source>
        <dbReference type="EMBL" id="HAE9017850.1"/>
    </source>
</evidence>
<dbReference type="EMBL" id="DAATOU010000174">
    <property type="protein sequence ID" value="HAE9017850.1"/>
    <property type="molecule type" value="Genomic_DNA"/>
</dbReference>
<sequence>MAKLNKKQLSLLKEMPAEQLMQIICDIAEDNGQAKSFLINEYLLTPEESLKKAEAEYKRVIKTKRFYDYYEAAIFFEGLYRNVIFPLEKTVSTLPEKTEAFCHDLLLSFD</sequence>
<organism evidence="1">
    <name type="scientific">Salmonella typhi</name>
    <dbReference type="NCBI Taxonomy" id="90370"/>
    <lineage>
        <taxon>Bacteria</taxon>
        <taxon>Pseudomonadati</taxon>
        <taxon>Pseudomonadota</taxon>
        <taxon>Gammaproteobacteria</taxon>
        <taxon>Enterobacterales</taxon>
        <taxon>Enterobacteriaceae</taxon>
        <taxon>Salmonella</taxon>
    </lineage>
</organism>
<feature type="non-terminal residue" evidence="1">
    <location>
        <position position="110"/>
    </location>
</feature>
<gene>
    <name evidence="1" type="ORF">G4Y41_004676</name>
</gene>
<proteinExistence type="predicted"/>
<reference evidence="1" key="2">
    <citation type="submission" date="2018-07" db="EMBL/GenBank/DDBJ databases">
        <authorList>
            <consortium name="NCBI Pathogen Detection Project"/>
        </authorList>
    </citation>
    <scope>NUCLEOTIDE SEQUENCE</scope>
    <source>
        <strain evidence="1">12-2005</strain>
    </source>
</reference>
<reference evidence="1" key="1">
    <citation type="journal article" date="2018" name="Genome Biol.">
        <title>SKESA: strategic k-mer extension for scrupulous assemblies.</title>
        <authorList>
            <person name="Souvorov A."/>
            <person name="Agarwala R."/>
            <person name="Lipman D.J."/>
        </authorList>
    </citation>
    <scope>NUCLEOTIDE SEQUENCE</scope>
    <source>
        <strain evidence="1">12-2005</strain>
    </source>
</reference>
<accession>A0A738P533</accession>
<name>A0A738P533_SALTI</name>
<dbReference type="AlphaFoldDB" id="A0A738P533"/>
<protein>
    <submittedName>
        <fullName evidence="1">SpnT protein</fullName>
    </submittedName>
</protein>